<evidence type="ECO:0000313" key="2">
    <source>
        <dbReference type="EMBL" id="KAK7335227.1"/>
    </source>
</evidence>
<evidence type="ECO:0000313" key="3">
    <source>
        <dbReference type="Proteomes" id="UP001374584"/>
    </source>
</evidence>
<dbReference type="Proteomes" id="UP001374584">
    <property type="component" value="Unassembled WGS sequence"/>
</dbReference>
<evidence type="ECO:0000256" key="1">
    <source>
        <dbReference type="SAM" id="Phobius"/>
    </source>
</evidence>
<dbReference type="EMBL" id="JAYMYR010000010">
    <property type="protein sequence ID" value="KAK7335227.1"/>
    <property type="molecule type" value="Genomic_DNA"/>
</dbReference>
<name>A0AAN9LJ26_PHACN</name>
<keyword evidence="3" id="KW-1185">Reference proteome</keyword>
<comment type="caution">
    <text evidence="2">The sequence shown here is derived from an EMBL/GenBank/DDBJ whole genome shotgun (WGS) entry which is preliminary data.</text>
</comment>
<dbReference type="AlphaFoldDB" id="A0AAN9LJ26"/>
<keyword evidence="1" id="KW-0812">Transmembrane</keyword>
<reference evidence="2 3" key="1">
    <citation type="submission" date="2024-01" db="EMBL/GenBank/DDBJ databases">
        <title>The genomes of 5 underutilized Papilionoideae crops provide insights into root nodulation and disease resistanc.</title>
        <authorList>
            <person name="Jiang F."/>
        </authorList>
    </citation>
    <scope>NUCLEOTIDE SEQUENCE [LARGE SCALE GENOMIC DNA]</scope>
    <source>
        <strain evidence="2">JINMINGXINNONG_FW02</strain>
        <tissue evidence="2">Leaves</tissue>
    </source>
</reference>
<proteinExistence type="predicted"/>
<keyword evidence="1" id="KW-1133">Transmembrane helix</keyword>
<organism evidence="2 3">
    <name type="scientific">Phaseolus coccineus</name>
    <name type="common">Scarlet runner bean</name>
    <name type="synonym">Phaseolus multiflorus</name>
    <dbReference type="NCBI Taxonomy" id="3886"/>
    <lineage>
        <taxon>Eukaryota</taxon>
        <taxon>Viridiplantae</taxon>
        <taxon>Streptophyta</taxon>
        <taxon>Embryophyta</taxon>
        <taxon>Tracheophyta</taxon>
        <taxon>Spermatophyta</taxon>
        <taxon>Magnoliopsida</taxon>
        <taxon>eudicotyledons</taxon>
        <taxon>Gunneridae</taxon>
        <taxon>Pentapetalae</taxon>
        <taxon>rosids</taxon>
        <taxon>fabids</taxon>
        <taxon>Fabales</taxon>
        <taxon>Fabaceae</taxon>
        <taxon>Papilionoideae</taxon>
        <taxon>50 kb inversion clade</taxon>
        <taxon>NPAAA clade</taxon>
        <taxon>indigoferoid/millettioid clade</taxon>
        <taxon>Phaseoleae</taxon>
        <taxon>Phaseolus</taxon>
    </lineage>
</organism>
<gene>
    <name evidence="2" type="ORF">VNO80_27004</name>
</gene>
<protein>
    <submittedName>
        <fullName evidence="2">Uncharacterized protein</fullName>
    </submittedName>
</protein>
<accession>A0AAN9LJ26</accession>
<feature type="transmembrane region" description="Helical" evidence="1">
    <location>
        <begin position="151"/>
        <end position="168"/>
    </location>
</feature>
<sequence length="169" mass="18392">MKVWLALQMKDLLGVQSGSFGVDVTRVNKHQANKLQMEGRKHTSPVFSDVSVAGLCLGSAGHGFLGSVSLRGSSWSGGCWYDAIEDPILDSGLEAVKLIYEAGAGNAKCYMLLESEGVLGKLFWHYQRALMLLLQGSLRTKQTDTNWKGESFLVLFFGVAYCIQLLAVG</sequence>
<keyword evidence="1" id="KW-0472">Membrane</keyword>